<keyword evidence="2" id="KW-1185">Reference proteome</keyword>
<dbReference type="Proteomes" id="UP000266673">
    <property type="component" value="Unassembled WGS sequence"/>
</dbReference>
<dbReference type="AlphaFoldDB" id="A0A397W5Y0"/>
<dbReference type="OrthoDB" id="2470791at2759"/>
<comment type="caution">
    <text evidence="1">The sequence shown here is derived from an EMBL/GenBank/DDBJ whole genome shotgun (WGS) entry which is preliminary data.</text>
</comment>
<protein>
    <submittedName>
        <fullName evidence="1">Uncharacterized protein</fullName>
    </submittedName>
</protein>
<sequence length="165" mass="19140">MKCNFKTSLDQDISVGYDEDCNSYITEPSEKIGIHYNGYFSIPLKKRYKVIVNFSNNTQYGKRGEQDIRFQITFLDRNASSHIFVEVSDSESDYFNDSVPPTFLQTIKNANTHEIIEGESIHLFISRSIRKFITPGLNDVIGFQPDYNLMPYIKSRKGNFTSFQY</sequence>
<dbReference type="EMBL" id="QKWP01000038">
    <property type="protein sequence ID" value="RIB29432.1"/>
    <property type="molecule type" value="Genomic_DNA"/>
</dbReference>
<evidence type="ECO:0000313" key="1">
    <source>
        <dbReference type="EMBL" id="RIB29432.1"/>
    </source>
</evidence>
<evidence type="ECO:0000313" key="2">
    <source>
        <dbReference type="Proteomes" id="UP000266673"/>
    </source>
</evidence>
<organism evidence="1 2">
    <name type="scientific">Gigaspora rosea</name>
    <dbReference type="NCBI Taxonomy" id="44941"/>
    <lineage>
        <taxon>Eukaryota</taxon>
        <taxon>Fungi</taxon>
        <taxon>Fungi incertae sedis</taxon>
        <taxon>Mucoromycota</taxon>
        <taxon>Glomeromycotina</taxon>
        <taxon>Glomeromycetes</taxon>
        <taxon>Diversisporales</taxon>
        <taxon>Gigasporaceae</taxon>
        <taxon>Gigaspora</taxon>
    </lineage>
</organism>
<proteinExistence type="predicted"/>
<accession>A0A397W5Y0</accession>
<gene>
    <name evidence="1" type="ORF">C2G38_1132463</name>
</gene>
<reference evidence="1 2" key="1">
    <citation type="submission" date="2018-06" db="EMBL/GenBank/DDBJ databases">
        <title>Comparative genomics reveals the genomic features of Rhizophagus irregularis, R. cerebriforme, R. diaphanum and Gigaspora rosea, and their symbiotic lifestyle signature.</title>
        <authorList>
            <person name="Morin E."/>
            <person name="San Clemente H."/>
            <person name="Chen E.C.H."/>
            <person name="De La Providencia I."/>
            <person name="Hainaut M."/>
            <person name="Kuo A."/>
            <person name="Kohler A."/>
            <person name="Murat C."/>
            <person name="Tang N."/>
            <person name="Roy S."/>
            <person name="Loubradou J."/>
            <person name="Henrissat B."/>
            <person name="Grigoriev I.V."/>
            <person name="Corradi N."/>
            <person name="Roux C."/>
            <person name="Martin F.M."/>
        </authorList>
    </citation>
    <scope>NUCLEOTIDE SEQUENCE [LARGE SCALE GENOMIC DNA]</scope>
    <source>
        <strain evidence="1 2">DAOM 194757</strain>
    </source>
</reference>
<name>A0A397W5Y0_9GLOM</name>